<dbReference type="SUPFAM" id="SSF51730">
    <property type="entry name" value="FAD-linked oxidoreductase"/>
    <property type="match status" value="1"/>
</dbReference>
<sequence>MKLLDLIENHNRVNKKLQRNDVFYSFEIYPAKTERGELNLRKTMSKLADLEPLVVDITYGAGGSKNKDSLQVCKRAQQLHGLNTMLHLNVISKTREELKEVLQQARDSGIQNILALRGDLPKEGKTVDNGLEHASDLVTFIRELHGNYFGISVAGYPESHPESKSLEEDLKYLKLKVDCGADMVITQMFFDPQTFIDFRNKCREIGITCPIIPGVLPIINYKSFKRVIEIAQVHVPKEILEKVEELKGDNIKLVDYGVKLCIDMCKKLIENGTVGLHLYCQNRFKPINRIIYGLNLRTFRCRRPFPFRKSTIKSRNNESVRPVSWVYRPESYIYLSDKWVKYPRKFWSDGKIGRRFRKVKHEILQNLHPWISPSRTRELNSINDVIQIFKDFLTGKISQTPWIDKSSEIILGTDNQKSMKMVNNGLLLINLLPRLNEEVSEDILIGFGGPGGYIFQKRYMEFFIAPNRVKLLVDELILSGNNTYHITNVDGSVIYTNNKKKEVIPVTWGVFPGMELKQPLVMDPESFQDVWRIEAFGLWICQWQNNFKKNSKSWKIIQEIHDTWFLVSIIDNDFIHPSATTDYNAWKVLDKLFMKEKELSKTEMKKKNLIRIRKIQSLEEIGTEWYNSQFQLNVKENQNEIKKNGKGEKNEDEKNEKNEKNENTEKK</sequence>
<dbReference type="EMBL" id="JAOAOG010000173">
    <property type="protein sequence ID" value="KAJ6242674.1"/>
    <property type="molecule type" value="Genomic_DNA"/>
</dbReference>
<evidence type="ECO:0000256" key="5">
    <source>
        <dbReference type="ARBA" id="ARBA00022827"/>
    </source>
</evidence>
<keyword evidence="5" id="KW-0274">FAD</keyword>
<keyword evidence="6" id="KW-0560">Oxidoreductase</keyword>
<dbReference type="Pfam" id="PF02219">
    <property type="entry name" value="MTHFR"/>
    <property type="match status" value="1"/>
</dbReference>
<proteinExistence type="inferred from homology"/>
<evidence type="ECO:0000256" key="7">
    <source>
        <dbReference type="SAM" id="MobiDB-lite"/>
    </source>
</evidence>
<evidence type="ECO:0000256" key="2">
    <source>
        <dbReference type="ARBA" id="ARBA00004777"/>
    </source>
</evidence>
<feature type="domain" description="MTHFR SAM-binding regulatory" evidence="8">
    <location>
        <begin position="302"/>
        <end position="594"/>
    </location>
</feature>
<dbReference type="Gene3D" id="3.20.20.220">
    <property type="match status" value="1"/>
</dbReference>
<keyword evidence="4" id="KW-0285">Flavoprotein</keyword>
<evidence type="ECO:0000256" key="4">
    <source>
        <dbReference type="ARBA" id="ARBA00022630"/>
    </source>
</evidence>
<dbReference type="CDD" id="cd00537">
    <property type="entry name" value="MTHFR"/>
    <property type="match status" value="1"/>
</dbReference>
<organism evidence="9 10">
    <name type="scientific">Anaeramoeba flamelloides</name>
    <dbReference type="NCBI Taxonomy" id="1746091"/>
    <lineage>
        <taxon>Eukaryota</taxon>
        <taxon>Metamonada</taxon>
        <taxon>Anaeramoebidae</taxon>
        <taxon>Anaeramoeba</taxon>
    </lineage>
</organism>
<comment type="similarity">
    <text evidence="3">Belongs to the methylenetetrahydrofolate reductase family.</text>
</comment>
<dbReference type="Pfam" id="PF21895">
    <property type="entry name" value="MTHFR_C"/>
    <property type="match status" value="1"/>
</dbReference>
<name>A0ABQ8YDK0_9EUKA</name>
<dbReference type="InterPro" id="IPR053806">
    <property type="entry name" value="MTHFR_C"/>
</dbReference>
<comment type="cofactor">
    <cofactor evidence="1">
        <name>FAD</name>
        <dbReference type="ChEBI" id="CHEBI:57692"/>
    </cofactor>
</comment>
<evidence type="ECO:0000256" key="1">
    <source>
        <dbReference type="ARBA" id="ARBA00001974"/>
    </source>
</evidence>
<dbReference type="Proteomes" id="UP001150062">
    <property type="component" value="Unassembled WGS sequence"/>
</dbReference>
<keyword evidence="10" id="KW-1185">Reference proteome</keyword>
<gene>
    <name evidence="9" type="ORF">M0813_02522</name>
</gene>
<reference evidence="9" key="1">
    <citation type="submission" date="2022-08" db="EMBL/GenBank/DDBJ databases">
        <title>Novel sulfate-reducing endosymbionts in the free-living metamonad Anaeramoeba.</title>
        <authorList>
            <person name="Jerlstrom-Hultqvist J."/>
            <person name="Cepicka I."/>
            <person name="Gallot-Lavallee L."/>
            <person name="Salas-Leiva D."/>
            <person name="Curtis B.A."/>
            <person name="Zahonova K."/>
            <person name="Pipaliya S."/>
            <person name="Dacks J."/>
            <person name="Roger A.J."/>
        </authorList>
    </citation>
    <scope>NUCLEOTIDE SEQUENCE</scope>
    <source>
        <strain evidence="9">Schooner1</strain>
    </source>
</reference>
<dbReference type="InterPro" id="IPR029041">
    <property type="entry name" value="FAD-linked_oxidoreductase-like"/>
</dbReference>
<feature type="region of interest" description="Disordered" evidence="7">
    <location>
        <begin position="637"/>
        <end position="667"/>
    </location>
</feature>
<dbReference type="InterPro" id="IPR003171">
    <property type="entry name" value="Mehydrof_redctse-like"/>
</dbReference>
<protein>
    <submittedName>
        <fullName evidence="9">Methylenetetrahydrofolate reductase</fullName>
    </submittedName>
</protein>
<dbReference type="PANTHER" id="PTHR45754:SF3">
    <property type="entry name" value="METHYLENETETRAHYDROFOLATE REDUCTASE (NADPH)"/>
    <property type="match status" value="1"/>
</dbReference>
<dbReference type="PANTHER" id="PTHR45754">
    <property type="entry name" value="METHYLENETETRAHYDROFOLATE REDUCTASE"/>
    <property type="match status" value="1"/>
</dbReference>
<evidence type="ECO:0000256" key="3">
    <source>
        <dbReference type="ARBA" id="ARBA00006743"/>
    </source>
</evidence>
<comment type="caution">
    <text evidence="9">The sequence shown here is derived from an EMBL/GenBank/DDBJ whole genome shotgun (WGS) entry which is preliminary data.</text>
</comment>
<evidence type="ECO:0000313" key="10">
    <source>
        <dbReference type="Proteomes" id="UP001150062"/>
    </source>
</evidence>
<evidence type="ECO:0000259" key="8">
    <source>
        <dbReference type="Pfam" id="PF21895"/>
    </source>
</evidence>
<evidence type="ECO:0000256" key="6">
    <source>
        <dbReference type="ARBA" id="ARBA00023002"/>
    </source>
</evidence>
<evidence type="ECO:0000313" key="9">
    <source>
        <dbReference type="EMBL" id="KAJ6242674.1"/>
    </source>
</evidence>
<accession>A0ABQ8YDK0</accession>
<comment type="pathway">
    <text evidence="2">One-carbon metabolism; tetrahydrofolate interconversion.</text>
</comment>